<dbReference type="Proteomes" id="UP000617426">
    <property type="component" value="Unassembled WGS sequence"/>
</dbReference>
<dbReference type="PANTHER" id="PTHR10434">
    <property type="entry name" value="1-ACYL-SN-GLYCEROL-3-PHOSPHATE ACYLTRANSFERASE"/>
    <property type="match status" value="1"/>
</dbReference>
<dbReference type="EMBL" id="JACHMK010000001">
    <property type="protein sequence ID" value="MBB6335033.1"/>
    <property type="molecule type" value="Genomic_DNA"/>
</dbReference>
<evidence type="ECO:0000259" key="3">
    <source>
        <dbReference type="SMART" id="SM00563"/>
    </source>
</evidence>
<sequence>MSSSLHGMYRFARAVLRPIMTPWVRIEATGEENIPERGPAILVFNHLSEVDPLCVCWFFMKRDLPVRFLAKKSLFEVPVFGSIISAMGLIPVDREGDAARSLDAAKEALARGEVIVIMPEGTLTQEPDMWPMSFKTGAARLALDTGAPIVPVAQWGPQDIMDRYEPGIDLRPGRRVRYAFRPALDLSDLRTQAGSQDREAVAQAVSRMHREVTTGVEGLRGLPAPETIWRAGTRTGPWWEAELKERARKEKKAARRGRRRGE</sequence>
<dbReference type="RefSeq" id="WP_184453160.1">
    <property type="nucleotide sequence ID" value="NZ_JACHMK010000001.1"/>
</dbReference>
<keyword evidence="2 4" id="KW-0012">Acyltransferase</keyword>
<dbReference type="SUPFAM" id="SSF69593">
    <property type="entry name" value="Glycerol-3-phosphate (1)-acyltransferase"/>
    <property type="match status" value="1"/>
</dbReference>
<dbReference type="PANTHER" id="PTHR10434:SF55">
    <property type="entry name" value="POSSIBLE ACYLTRANSFERASE"/>
    <property type="match status" value="1"/>
</dbReference>
<dbReference type="GO" id="GO:0006654">
    <property type="term" value="P:phosphatidic acid biosynthetic process"/>
    <property type="evidence" value="ECO:0007669"/>
    <property type="project" value="TreeGrafter"/>
</dbReference>
<dbReference type="GO" id="GO:0003841">
    <property type="term" value="F:1-acylglycerol-3-phosphate O-acyltransferase activity"/>
    <property type="evidence" value="ECO:0007669"/>
    <property type="project" value="TreeGrafter"/>
</dbReference>
<dbReference type="InterPro" id="IPR002123">
    <property type="entry name" value="Plipid/glycerol_acylTrfase"/>
</dbReference>
<evidence type="ECO:0000313" key="5">
    <source>
        <dbReference type="Proteomes" id="UP000617426"/>
    </source>
</evidence>
<dbReference type="Pfam" id="PF01553">
    <property type="entry name" value="Acyltransferase"/>
    <property type="match status" value="1"/>
</dbReference>
<keyword evidence="5" id="KW-1185">Reference proteome</keyword>
<dbReference type="AlphaFoldDB" id="A0A923IY23"/>
<dbReference type="CDD" id="cd07989">
    <property type="entry name" value="LPLAT_AGPAT-like"/>
    <property type="match status" value="1"/>
</dbReference>
<accession>A0A923IY23</accession>
<proteinExistence type="predicted"/>
<dbReference type="SMART" id="SM00563">
    <property type="entry name" value="PlsC"/>
    <property type="match status" value="1"/>
</dbReference>
<reference evidence="4" key="1">
    <citation type="submission" date="2020-08" db="EMBL/GenBank/DDBJ databases">
        <title>Sequencing the genomes of 1000 actinobacteria strains.</title>
        <authorList>
            <person name="Klenk H.-P."/>
        </authorList>
    </citation>
    <scope>NUCLEOTIDE SEQUENCE</scope>
    <source>
        <strain evidence="4">DSM 10695</strain>
    </source>
</reference>
<organism evidence="4 5">
    <name type="scientific">Schaalia hyovaginalis</name>
    <dbReference type="NCBI Taxonomy" id="29316"/>
    <lineage>
        <taxon>Bacteria</taxon>
        <taxon>Bacillati</taxon>
        <taxon>Actinomycetota</taxon>
        <taxon>Actinomycetes</taxon>
        <taxon>Actinomycetales</taxon>
        <taxon>Actinomycetaceae</taxon>
        <taxon>Schaalia</taxon>
    </lineage>
</organism>
<gene>
    <name evidence="4" type="ORF">HD592_001598</name>
</gene>
<evidence type="ECO:0000256" key="2">
    <source>
        <dbReference type="ARBA" id="ARBA00023315"/>
    </source>
</evidence>
<name>A0A923IY23_9ACTO</name>
<feature type="domain" description="Phospholipid/glycerol acyltransferase" evidence="3">
    <location>
        <begin position="40"/>
        <end position="157"/>
    </location>
</feature>
<protein>
    <submittedName>
        <fullName evidence="4">1-acyl-sn-glycerol-3-phosphate acyltransferase</fullName>
    </submittedName>
</protein>
<comment type="caution">
    <text evidence="4">The sequence shown here is derived from an EMBL/GenBank/DDBJ whole genome shotgun (WGS) entry which is preliminary data.</text>
</comment>
<evidence type="ECO:0000256" key="1">
    <source>
        <dbReference type="ARBA" id="ARBA00022679"/>
    </source>
</evidence>
<keyword evidence="1" id="KW-0808">Transferase</keyword>
<evidence type="ECO:0000313" key="4">
    <source>
        <dbReference type="EMBL" id="MBB6335033.1"/>
    </source>
</evidence>
<dbReference type="GO" id="GO:0005886">
    <property type="term" value="C:plasma membrane"/>
    <property type="evidence" value="ECO:0007669"/>
    <property type="project" value="TreeGrafter"/>
</dbReference>